<proteinExistence type="predicted"/>
<organism evidence="1 2">
    <name type="scientific">Brucella ceti str. Cudo</name>
    <dbReference type="NCBI Taxonomy" id="595497"/>
    <lineage>
        <taxon>Bacteria</taxon>
        <taxon>Pseudomonadati</taxon>
        <taxon>Pseudomonadota</taxon>
        <taxon>Alphaproteobacteria</taxon>
        <taxon>Hyphomicrobiales</taxon>
        <taxon>Brucellaceae</taxon>
        <taxon>Brucella/Ochrobactrum group</taxon>
        <taxon>Brucella</taxon>
    </lineage>
</organism>
<comment type="caution">
    <text evidence="1">The sequence shown here is derived from an EMBL/GenBank/DDBJ whole genome shotgun (WGS) entry which is preliminary data.</text>
</comment>
<dbReference type="AlphaFoldDB" id="C0G8D6"/>
<dbReference type="EMBL" id="ACJD01000006">
    <property type="protein sequence ID" value="EEH13200.1"/>
    <property type="molecule type" value="Genomic_DNA"/>
</dbReference>
<name>C0G8D6_9HYPH</name>
<sequence length="36" mass="4142">MMISLTTFLHPAMGIFAAFIGRADVHIKIKKYERSF</sequence>
<protein>
    <submittedName>
        <fullName evidence="1">Uncharacterized protein</fullName>
    </submittedName>
</protein>
<dbReference type="Proteomes" id="UP000003678">
    <property type="component" value="Unassembled WGS sequence"/>
</dbReference>
<gene>
    <name evidence="1" type="ORF">BCETI_6000105</name>
</gene>
<reference evidence="1 2" key="1">
    <citation type="submission" date="2009-03" db="EMBL/GenBank/DDBJ databases">
        <authorList>
            <person name="Setubal J.C."/>
            <person name="Boyle S."/>
            <person name="Crasta O.R."/>
            <person name="Gillespie J.J."/>
            <person name="Kenyon R.W."/>
            <person name="Lu J."/>
            <person name="Mane S."/>
            <person name="Nagrani S."/>
            <person name="Shallom J.M."/>
            <person name="Shallom S."/>
            <person name="Shukla M."/>
            <person name="Snyder E.E."/>
            <person name="Sobral B.W."/>
            <person name="Wattam A.R."/>
            <person name="Will R."/>
            <person name="Williams K."/>
            <person name="Yoo H."/>
            <person name="Bruce D.H."/>
            <person name="Detter C."/>
            <person name="Munk C."/>
            <person name="Brettin T.S."/>
            <person name="Ficht T."/>
        </authorList>
    </citation>
    <scope>NUCLEOTIDE SEQUENCE [LARGE SCALE GENOMIC DNA]</scope>
    <source>
        <strain evidence="1 2">Cudo</strain>
    </source>
</reference>
<evidence type="ECO:0000313" key="2">
    <source>
        <dbReference type="Proteomes" id="UP000003678"/>
    </source>
</evidence>
<evidence type="ECO:0000313" key="1">
    <source>
        <dbReference type="EMBL" id="EEH13200.1"/>
    </source>
</evidence>
<accession>C0G8D6</accession>